<evidence type="ECO:0000313" key="3">
    <source>
        <dbReference type="EMBL" id="KRG57050.1"/>
    </source>
</evidence>
<evidence type="ECO:0000313" key="4">
    <source>
        <dbReference type="Proteomes" id="UP000051254"/>
    </source>
</evidence>
<evidence type="ECO:0000256" key="1">
    <source>
        <dbReference type="ARBA" id="ARBA00008791"/>
    </source>
</evidence>
<dbReference type="PRINTS" id="PR01438">
    <property type="entry name" value="UNVRSLSTRESS"/>
</dbReference>
<comment type="similarity">
    <text evidence="1">Belongs to the universal stress protein A family.</text>
</comment>
<dbReference type="OrthoDB" id="9804721at2"/>
<dbReference type="InterPro" id="IPR006015">
    <property type="entry name" value="Universal_stress_UspA"/>
</dbReference>
<dbReference type="EMBL" id="LDJH01000017">
    <property type="protein sequence ID" value="KRG57050.1"/>
    <property type="molecule type" value="Genomic_DNA"/>
</dbReference>
<organism evidence="3 4">
    <name type="scientific">Stenotrophomonas koreensis</name>
    <dbReference type="NCBI Taxonomy" id="266128"/>
    <lineage>
        <taxon>Bacteria</taxon>
        <taxon>Pseudomonadati</taxon>
        <taxon>Pseudomonadota</taxon>
        <taxon>Gammaproteobacteria</taxon>
        <taxon>Lysobacterales</taxon>
        <taxon>Lysobacteraceae</taxon>
        <taxon>Stenotrophomonas</taxon>
    </lineage>
</organism>
<dbReference type="AlphaFoldDB" id="A0A0R0BRX0"/>
<dbReference type="InterPro" id="IPR006016">
    <property type="entry name" value="UspA"/>
</dbReference>
<dbReference type="Gene3D" id="3.40.50.12370">
    <property type="match status" value="1"/>
</dbReference>
<dbReference type="InterPro" id="IPR014729">
    <property type="entry name" value="Rossmann-like_a/b/a_fold"/>
</dbReference>
<gene>
    <name evidence="3" type="ORF">ABB25_10400</name>
</gene>
<reference evidence="3 4" key="1">
    <citation type="submission" date="2015-05" db="EMBL/GenBank/DDBJ databases">
        <title>Genome sequencing and analysis of members of genus Stenotrophomonas.</title>
        <authorList>
            <person name="Patil P.P."/>
            <person name="Midha S."/>
            <person name="Patil P.B."/>
        </authorList>
    </citation>
    <scope>NUCLEOTIDE SEQUENCE [LARGE SCALE GENOMIC DNA]</scope>
    <source>
        <strain evidence="3 4">DSM 17805</strain>
    </source>
</reference>
<dbReference type="Pfam" id="PF00582">
    <property type="entry name" value="Usp"/>
    <property type="match status" value="2"/>
</dbReference>
<dbReference type="STRING" id="266128.ABB25_10400"/>
<feature type="domain" description="UspA" evidence="2">
    <location>
        <begin position="157"/>
        <end position="296"/>
    </location>
</feature>
<accession>A0A0R0BRX0</accession>
<feature type="domain" description="UspA" evidence="2">
    <location>
        <begin position="10"/>
        <end position="150"/>
    </location>
</feature>
<protein>
    <recommendedName>
        <fullName evidence="2">UspA domain-containing protein</fullName>
    </recommendedName>
</protein>
<dbReference type="RefSeq" id="WP_160319432.1">
    <property type="nucleotide sequence ID" value="NZ_LDJH01000017.1"/>
</dbReference>
<dbReference type="Gene3D" id="3.40.50.620">
    <property type="entry name" value="HUPs"/>
    <property type="match status" value="1"/>
</dbReference>
<name>A0A0R0BRX0_9GAMM</name>
<dbReference type="SUPFAM" id="SSF52402">
    <property type="entry name" value="Adenine nucleotide alpha hydrolases-like"/>
    <property type="match status" value="2"/>
</dbReference>
<dbReference type="PANTHER" id="PTHR46268:SF6">
    <property type="entry name" value="UNIVERSAL STRESS PROTEIN UP12"/>
    <property type="match status" value="1"/>
</dbReference>
<dbReference type="CDD" id="cd00293">
    <property type="entry name" value="USP-like"/>
    <property type="match status" value="2"/>
</dbReference>
<comment type="caution">
    <text evidence="3">The sequence shown here is derived from an EMBL/GenBank/DDBJ whole genome shotgun (WGS) entry which is preliminary data.</text>
</comment>
<dbReference type="PANTHER" id="PTHR46268">
    <property type="entry name" value="STRESS RESPONSE PROTEIN NHAX"/>
    <property type="match status" value="1"/>
</dbReference>
<evidence type="ECO:0000259" key="2">
    <source>
        <dbReference type="Pfam" id="PF00582"/>
    </source>
</evidence>
<dbReference type="Proteomes" id="UP000051254">
    <property type="component" value="Unassembled WGS sequence"/>
</dbReference>
<proteinExistence type="inferred from homology"/>
<dbReference type="PATRIC" id="fig|266128.3.peg.955"/>
<sequence length="306" mass="33531">MTALSPLPPRAVLLATDLSSRCDRALDRAIGLARQWQARLVVVSVLPPLEQHELSEELFGQADWGPSLSPQAYAQRRLQRDLDGRADGIEVALRLQQGPVGPGIIQVAAEEDCGLILTGLARDAIFEQPRLGSTVLWLARHSPVPVLLVRNRQHNDYRTMVLANDHSAHSQRALETALGLFGEPLQLSLVHALELPRAGLLTTPRDRLEEQARRSANALGREFLAACQLSDDLRQRIQLISDDGEPARVVSRYVRDHDSDLMVVGAHGRSALSTLLLGSNAQRLLGAAQTDTLLVRGDPLRGNKDE</sequence>
<keyword evidence="4" id="KW-1185">Reference proteome</keyword>